<keyword evidence="3" id="KW-0998">Cell outer membrane</keyword>
<dbReference type="EMBL" id="OBEN01000002">
    <property type="protein sequence ID" value="SNZ13064.1"/>
    <property type="molecule type" value="Genomic_DNA"/>
</dbReference>
<protein>
    <submittedName>
        <fullName evidence="7">Beta-barrel assembly machine subunit BamD</fullName>
    </submittedName>
</protein>
<evidence type="ECO:0000256" key="2">
    <source>
        <dbReference type="ARBA" id="ARBA00023136"/>
    </source>
</evidence>
<keyword evidence="4" id="KW-0802">TPR repeat</keyword>
<sequence length="310" mass="37570">MWITTTMRYITRHRRFVFLGLLMLIFSCAKMTEEKRAKYAIEYYQEGMTAYANRDYSKAIEKLKEALKYLENLTPEQIKDAKYAIAESYYMKKDYINAIVYLEDFLFYYPDIPETQKAYFMLVDSYMKVAPDPYRDQTYTLKAIDKAKDFLSKFPQSPYADRVRNIIEDAQKKLATHEYLIGRFYEDFGYYYSASLRYRDLLINYPDQISDAEVSFRYIKSLLLVRLQAKRQEEKYRNWIEEAKKHLKEAKTEDDKRAIQKRIAFLEGEIERWRRIADESYQEGLKNMEKYKSVYGENSYYRELKKYVKR</sequence>
<keyword evidence="2" id="KW-0472">Membrane</keyword>
<evidence type="ECO:0000256" key="4">
    <source>
        <dbReference type="PROSITE-ProRule" id="PRU00339"/>
    </source>
</evidence>
<feature type="domain" description="Outer membrane lipoprotein BamD-like" evidence="6">
    <location>
        <begin position="37"/>
        <end position="215"/>
    </location>
</feature>
<dbReference type="SUPFAM" id="SSF48452">
    <property type="entry name" value="TPR-like"/>
    <property type="match status" value="1"/>
</dbReference>
<keyword evidence="8" id="KW-1185">Reference proteome</keyword>
<keyword evidence="1" id="KW-0732">Signal</keyword>
<reference evidence="8" key="1">
    <citation type="submission" date="2017-09" db="EMBL/GenBank/DDBJ databases">
        <authorList>
            <person name="Varghese N."/>
            <person name="Submissions S."/>
        </authorList>
    </citation>
    <scope>NUCLEOTIDE SEQUENCE [LARGE SCALE GENOMIC DNA]</scope>
    <source>
        <strain evidence="8">DSM 2913</strain>
    </source>
</reference>
<feature type="coiled-coil region" evidence="5">
    <location>
        <begin position="229"/>
        <end position="276"/>
    </location>
</feature>
<accession>A0A285NU93</accession>
<dbReference type="Pfam" id="PF13525">
    <property type="entry name" value="YfiO"/>
    <property type="match status" value="1"/>
</dbReference>
<dbReference type="PROSITE" id="PS50005">
    <property type="entry name" value="TPR"/>
    <property type="match status" value="1"/>
</dbReference>
<dbReference type="NCBIfam" id="TIGR03302">
    <property type="entry name" value="OM_YfiO"/>
    <property type="match status" value="1"/>
</dbReference>
<evidence type="ECO:0000313" key="7">
    <source>
        <dbReference type="EMBL" id="SNZ13064.1"/>
    </source>
</evidence>
<evidence type="ECO:0000313" key="8">
    <source>
        <dbReference type="Proteomes" id="UP000218627"/>
    </source>
</evidence>
<dbReference type="InterPro" id="IPR019734">
    <property type="entry name" value="TPR_rpt"/>
</dbReference>
<evidence type="ECO:0000256" key="5">
    <source>
        <dbReference type="SAM" id="Coils"/>
    </source>
</evidence>
<proteinExistence type="predicted"/>
<dbReference type="InterPro" id="IPR011990">
    <property type="entry name" value="TPR-like_helical_dom_sf"/>
</dbReference>
<dbReference type="InterPro" id="IPR017689">
    <property type="entry name" value="BamD"/>
</dbReference>
<dbReference type="Proteomes" id="UP000218627">
    <property type="component" value="Unassembled WGS sequence"/>
</dbReference>
<gene>
    <name evidence="7" type="ORF">SAMN06265353_0606</name>
</gene>
<evidence type="ECO:0000259" key="6">
    <source>
        <dbReference type="Pfam" id="PF13525"/>
    </source>
</evidence>
<evidence type="ECO:0000256" key="3">
    <source>
        <dbReference type="ARBA" id="ARBA00023237"/>
    </source>
</evidence>
<organism evidence="7 8">
    <name type="scientific">Hydrogenobacter hydrogenophilus</name>
    <dbReference type="NCBI Taxonomy" id="35835"/>
    <lineage>
        <taxon>Bacteria</taxon>
        <taxon>Pseudomonadati</taxon>
        <taxon>Aquificota</taxon>
        <taxon>Aquificia</taxon>
        <taxon>Aquificales</taxon>
        <taxon>Aquificaceae</taxon>
        <taxon>Hydrogenobacter</taxon>
    </lineage>
</organism>
<dbReference type="Gene3D" id="1.25.40.10">
    <property type="entry name" value="Tetratricopeptide repeat domain"/>
    <property type="match status" value="1"/>
</dbReference>
<keyword evidence="5" id="KW-0175">Coiled coil</keyword>
<feature type="repeat" description="TPR" evidence="4">
    <location>
        <begin position="40"/>
        <end position="73"/>
    </location>
</feature>
<evidence type="ECO:0000256" key="1">
    <source>
        <dbReference type="ARBA" id="ARBA00022729"/>
    </source>
</evidence>
<name>A0A285NU93_9AQUI</name>
<dbReference type="AlphaFoldDB" id="A0A285NU93"/>
<dbReference type="InterPro" id="IPR039565">
    <property type="entry name" value="BamD-like"/>
</dbReference>